<feature type="transmembrane region" description="Helical" evidence="1">
    <location>
        <begin position="105"/>
        <end position="124"/>
    </location>
</feature>
<dbReference type="EMBL" id="BQOL01000002">
    <property type="protein sequence ID" value="GKI19764.1"/>
    <property type="molecule type" value="Genomic_DNA"/>
</dbReference>
<dbReference type="InterPro" id="IPR045708">
    <property type="entry name" value="DUF6064"/>
</dbReference>
<comment type="caution">
    <text evidence="2">The sequence shown here is derived from an EMBL/GenBank/DDBJ whole genome shotgun (WGS) entry which is preliminary data.</text>
</comment>
<dbReference type="Pfam" id="PF19540">
    <property type="entry name" value="DUF6064"/>
    <property type="match status" value="1"/>
</dbReference>
<feature type="transmembrane region" description="Helical" evidence="1">
    <location>
        <begin position="16"/>
        <end position="35"/>
    </location>
</feature>
<sequence>MELFWQTIADYNTMTWPVQALIVLAAVVLTARLYLRPTHRVKTAMKCFLAFLNAWITVAYYLVSCDARAYSGVMAFFWGVMAAVWIYDAVVGYTTFERTYKHDKFAFALYLMPFLYPLISHLRGLDFPMTTSPVMPCTVAIFTIGLMLSFSKRINLFVVLFLCHWSLIGFSKVYFFGIPEDLLLASALVPALYLFFKEYIDVNFRRNAKPDLRVMNMLLLAMCSGLGVFFAATIWQQLAGMAG</sequence>
<organism evidence="2 3">
    <name type="scientific">Alistipes finegoldii</name>
    <dbReference type="NCBI Taxonomy" id="214856"/>
    <lineage>
        <taxon>Bacteria</taxon>
        <taxon>Pseudomonadati</taxon>
        <taxon>Bacteroidota</taxon>
        <taxon>Bacteroidia</taxon>
        <taxon>Bacteroidales</taxon>
        <taxon>Rikenellaceae</taxon>
        <taxon>Alistipes</taxon>
    </lineage>
</organism>
<protein>
    <submittedName>
        <fullName evidence="2">Uncharacterized protein</fullName>
    </submittedName>
</protein>
<keyword evidence="1" id="KW-1133">Transmembrane helix</keyword>
<feature type="transmembrane region" description="Helical" evidence="1">
    <location>
        <begin position="212"/>
        <end position="235"/>
    </location>
</feature>
<dbReference type="RefSeq" id="WP_244076843.1">
    <property type="nucleotide sequence ID" value="NZ_AP025581.1"/>
</dbReference>
<evidence type="ECO:0000313" key="2">
    <source>
        <dbReference type="EMBL" id="GKI19764.1"/>
    </source>
</evidence>
<evidence type="ECO:0000256" key="1">
    <source>
        <dbReference type="SAM" id="Phobius"/>
    </source>
</evidence>
<dbReference type="AlphaFoldDB" id="A0AA37NP89"/>
<name>A0AA37NP89_9BACT</name>
<reference evidence="2" key="1">
    <citation type="submission" date="2022-01" db="EMBL/GenBank/DDBJ databases">
        <title>Novel bile acid biosynthetic pathways are enriched in the microbiome of centenarians.</title>
        <authorList>
            <person name="Sato Y."/>
            <person name="Atarashi K."/>
            <person name="Plichta R.D."/>
            <person name="Arai Y."/>
            <person name="Sasajima S."/>
            <person name="Kearney M.S."/>
            <person name="Suda W."/>
            <person name="Takeshita K."/>
            <person name="Sasaki T."/>
            <person name="Okamoto S."/>
            <person name="Skelly N.A."/>
            <person name="Okamura Y."/>
            <person name="Vlamakis H."/>
            <person name="Li Y."/>
            <person name="Tanoue T."/>
            <person name="Takei H."/>
            <person name="Nittono H."/>
            <person name="Narushima S."/>
            <person name="Irie J."/>
            <person name="Itoh H."/>
            <person name="Moriya K."/>
            <person name="Sugiura Y."/>
            <person name="Suematsu M."/>
            <person name="Moritoki N."/>
            <person name="Shibata S."/>
            <person name="Littman R.D."/>
            <person name="Fischbach A.M."/>
            <person name="Uwamino Y."/>
            <person name="Inoue T."/>
            <person name="Honda A."/>
            <person name="Hattori M."/>
            <person name="Murai T."/>
            <person name="Xavier J.R."/>
            <person name="Hirose N."/>
            <person name="Honda K."/>
        </authorList>
    </citation>
    <scope>NUCLEOTIDE SEQUENCE</scope>
    <source>
        <strain evidence="2">CE91-St16</strain>
    </source>
</reference>
<keyword evidence="1" id="KW-0472">Membrane</keyword>
<feature type="transmembrane region" description="Helical" evidence="1">
    <location>
        <begin position="47"/>
        <end position="63"/>
    </location>
</feature>
<evidence type="ECO:0000313" key="3">
    <source>
        <dbReference type="Proteomes" id="UP001055105"/>
    </source>
</evidence>
<keyword evidence="1" id="KW-0812">Transmembrane</keyword>
<feature type="transmembrane region" description="Helical" evidence="1">
    <location>
        <begin position="69"/>
        <end position="93"/>
    </location>
</feature>
<accession>A0AA37NP89</accession>
<feature type="transmembrane region" description="Helical" evidence="1">
    <location>
        <begin position="130"/>
        <end position="150"/>
    </location>
</feature>
<gene>
    <name evidence="2" type="ORF">CE91St16_26720</name>
</gene>
<dbReference type="Proteomes" id="UP001055105">
    <property type="component" value="Unassembled WGS sequence"/>
</dbReference>
<feature type="transmembrane region" description="Helical" evidence="1">
    <location>
        <begin position="182"/>
        <end position="200"/>
    </location>
</feature>
<feature type="transmembrane region" description="Helical" evidence="1">
    <location>
        <begin position="157"/>
        <end position="176"/>
    </location>
</feature>
<proteinExistence type="predicted"/>